<dbReference type="InterPro" id="IPR025291">
    <property type="entry name" value="DUF4153"/>
</dbReference>
<dbReference type="EMBL" id="QXFM01000113">
    <property type="protein sequence ID" value="RIV83240.1"/>
    <property type="molecule type" value="Genomic_DNA"/>
</dbReference>
<keyword evidence="3" id="KW-1185">Reference proteome</keyword>
<evidence type="ECO:0000256" key="1">
    <source>
        <dbReference type="SAM" id="Phobius"/>
    </source>
</evidence>
<keyword evidence="1" id="KW-0472">Membrane</keyword>
<feature type="transmembrane region" description="Helical" evidence="1">
    <location>
        <begin position="289"/>
        <end position="314"/>
    </location>
</feature>
<sequence>MDETSLHADTGVIEDGGLIEDWAARPWLLAGLGALAGLLIHLITGDHSPQSPAAAGMVALIVFFALAMGFTLRANKLVEPLVFSGLLGLVMGGIAWQVVAAEGHRSGVEFAFAAGCFFALLALPLFQADFHRKRLATDYRTSHFHVWADAVSGAGALAFVGLSWLALVLMDGLFGLVGIEAIGKLMREDAFGLAWSGGTFGAGLGVIRNNLKVIGALQKVVMLVFAILAVPFAAALLVFLAILLASGGKALWEATDSATPILLTCAAGAFILANAIIRDSDEDRSPSRIMQIAAALLAGLILPLSAFAAISLGIRIDQHGLSPERIWALIAIAVACAYGLACWVALIRGRKAMWSARMRDANLHLAAGVCVVALVLALPFWDFGALSARNQVARLEAGKVTAEDFDFDALRWNFGDAGRAALAKLAKGEGEVARLAAEAKAMKGRPYEFATTPVEERRANLRGVPEDKAARDAFAALLRREGWRCGTTCHVLELETMADGRRHFILVDGRDAVHLAMAEGGELEQFFAPMTDADEPLADPSMADDGAVEVREETVRRVYVDGKPVGAPFK</sequence>
<protein>
    <submittedName>
        <fullName evidence="2">DUF4153 domain-containing protein</fullName>
    </submittedName>
</protein>
<keyword evidence="1" id="KW-0812">Transmembrane</keyword>
<dbReference type="AlphaFoldDB" id="A0A3A1P2D3"/>
<reference evidence="2 3" key="1">
    <citation type="submission" date="2018-08" db="EMBL/GenBank/DDBJ databases">
        <title>Erythrobacter zhengii sp.nov., a bacterium isolated from deep-sea sediment.</title>
        <authorList>
            <person name="Fang C."/>
            <person name="Wu Y.-H."/>
            <person name="Sun C."/>
            <person name="Wang H."/>
            <person name="Cheng H."/>
            <person name="Meng F.-X."/>
            <person name="Wang C.-S."/>
            <person name="Xu X.-W."/>
        </authorList>
    </citation>
    <scope>NUCLEOTIDE SEQUENCE [LARGE SCALE GENOMIC DNA]</scope>
    <source>
        <strain evidence="2 3">CCTCC AB 2015396</strain>
    </source>
</reference>
<evidence type="ECO:0000313" key="3">
    <source>
        <dbReference type="Proteomes" id="UP000265366"/>
    </source>
</evidence>
<feature type="transmembrane region" description="Helical" evidence="1">
    <location>
        <begin position="146"/>
        <end position="170"/>
    </location>
</feature>
<proteinExistence type="predicted"/>
<organism evidence="2 3">
    <name type="scientific">Aurantiacibacter xanthus</name>
    <dbReference type="NCBI Taxonomy" id="1784712"/>
    <lineage>
        <taxon>Bacteria</taxon>
        <taxon>Pseudomonadati</taxon>
        <taxon>Pseudomonadota</taxon>
        <taxon>Alphaproteobacteria</taxon>
        <taxon>Sphingomonadales</taxon>
        <taxon>Erythrobacteraceae</taxon>
        <taxon>Aurantiacibacter</taxon>
    </lineage>
</organism>
<dbReference type="RefSeq" id="WP_119593359.1">
    <property type="nucleotide sequence ID" value="NZ_QXFM01000113.1"/>
</dbReference>
<dbReference type="Pfam" id="PF13687">
    <property type="entry name" value="DUF4153"/>
    <property type="match status" value="1"/>
</dbReference>
<dbReference type="Proteomes" id="UP000265366">
    <property type="component" value="Unassembled WGS sequence"/>
</dbReference>
<feature type="transmembrane region" description="Helical" evidence="1">
    <location>
        <begin position="361"/>
        <end position="381"/>
    </location>
</feature>
<accession>A0A3A1P2D3</accession>
<feature type="transmembrane region" description="Helical" evidence="1">
    <location>
        <begin position="51"/>
        <end position="70"/>
    </location>
</feature>
<evidence type="ECO:0000313" key="2">
    <source>
        <dbReference type="EMBL" id="RIV83240.1"/>
    </source>
</evidence>
<keyword evidence="1" id="KW-1133">Transmembrane helix</keyword>
<feature type="transmembrane region" description="Helical" evidence="1">
    <location>
        <begin position="110"/>
        <end position="126"/>
    </location>
</feature>
<feature type="transmembrane region" description="Helical" evidence="1">
    <location>
        <begin position="190"/>
        <end position="208"/>
    </location>
</feature>
<feature type="transmembrane region" description="Helical" evidence="1">
    <location>
        <begin position="220"/>
        <end position="245"/>
    </location>
</feature>
<name>A0A3A1P2D3_9SPHN</name>
<gene>
    <name evidence="2" type="ORF">D2V17_13675</name>
</gene>
<comment type="caution">
    <text evidence="2">The sequence shown here is derived from an EMBL/GenBank/DDBJ whole genome shotgun (WGS) entry which is preliminary data.</text>
</comment>
<feature type="transmembrane region" description="Helical" evidence="1">
    <location>
        <begin position="257"/>
        <end position="277"/>
    </location>
</feature>
<dbReference type="OrthoDB" id="7402611at2"/>
<feature type="transmembrane region" description="Helical" evidence="1">
    <location>
        <begin position="27"/>
        <end position="45"/>
    </location>
</feature>
<feature type="transmembrane region" description="Helical" evidence="1">
    <location>
        <begin position="77"/>
        <end position="98"/>
    </location>
</feature>
<feature type="transmembrane region" description="Helical" evidence="1">
    <location>
        <begin position="326"/>
        <end position="349"/>
    </location>
</feature>